<proteinExistence type="predicted"/>
<reference evidence="1" key="1">
    <citation type="submission" date="2014-01" db="EMBL/GenBank/DDBJ databases">
        <title>Draft genome sequence of highly nematicidal Bacillus thuringiensis DB27.</title>
        <authorList>
            <person name="Iatsenko I."/>
            <person name="Pickard D."/>
            <person name="Corton C."/>
            <person name="Dougan G."/>
            <person name="Sommer R.J."/>
        </authorList>
    </citation>
    <scope>NUCLEOTIDE SEQUENCE [LARGE SCALE GENOMIC DNA]</scope>
    <source>
        <strain evidence="1">DB27</strain>
    </source>
</reference>
<dbReference type="EMBL" id="HG810024">
    <property type="protein sequence ID" value="CDN39650.1"/>
    <property type="molecule type" value="Genomic_DNA"/>
</dbReference>
<dbReference type="AlphaFoldDB" id="W8ZB13"/>
<organism evidence="1">
    <name type="scientific">Bacillus thuringiensis DB27</name>
    <dbReference type="NCBI Taxonomy" id="1431339"/>
    <lineage>
        <taxon>Bacteria</taxon>
        <taxon>Bacillati</taxon>
        <taxon>Bacillota</taxon>
        <taxon>Bacilli</taxon>
        <taxon>Bacillales</taxon>
        <taxon>Bacillaceae</taxon>
        <taxon>Bacillus</taxon>
        <taxon>Bacillus cereus group</taxon>
    </lineage>
</organism>
<reference evidence="1" key="2">
    <citation type="submission" date="2014-01" db="EMBL/GenBank/DDBJ databases">
        <authorList>
            <person name="Aslett M."/>
        </authorList>
    </citation>
    <scope>NUCLEOTIDE SEQUENCE [LARGE SCALE GENOMIC DNA]</scope>
    <source>
        <strain evidence="1">DB27</strain>
    </source>
</reference>
<protein>
    <recommendedName>
        <fullName evidence="2">Integrase catalytic domain-containing protein</fullName>
    </recommendedName>
</protein>
<dbReference type="Proteomes" id="UP000030682">
    <property type="component" value="Unassembled WGS sequence"/>
</dbReference>
<evidence type="ECO:0008006" key="2">
    <source>
        <dbReference type="Google" id="ProtNLM"/>
    </source>
</evidence>
<gene>
    <name evidence="1" type="ORF">BTDB27_p000313</name>
</gene>
<evidence type="ECO:0000313" key="1">
    <source>
        <dbReference type="EMBL" id="CDN39650.1"/>
    </source>
</evidence>
<accession>W8ZB13</accession>
<sequence>MHSLFFKNIFFIWTRTRIGEQFAYLSAVLDLYNNEIVYRKLFSQNDLNLVLATLHQLKEKTLTINSLLH</sequence>
<dbReference type="HOGENOM" id="CLU_2767423_0_0_9"/>
<name>W8ZB13_BACTU</name>